<dbReference type="GO" id="GO:0003700">
    <property type="term" value="F:DNA-binding transcription factor activity"/>
    <property type="evidence" value="ECO:0007669"/>
    <property type="project" value="InterPro"/>
</dbReference>
<dbReference type="PANTHER" id="PTHR43537">
    <property type="entry name" value="TRANSCRIPTIONAL REGULATOR, GNTR FAMILY"/>
    <property type="match status" value="1"/>
</dbReference>
<evidence type="ECO:0000313" key="7">
    <source>
        <dbReference type="Proteomes" id="UP000585437"/>
    </source>
</evidence>
<dbReference type="InterPro" id="IPR008920">
    <property type="entry name" value="TF_FadR/GntR_C"/>
</dbReference>
<keyword evidence="3" id="KW-0804">Transcription</keyword>
<keyword evidence="2 6" id="KW-0238">DNA-binding</keyword>
<accession>A0A7X0JM73</accession>
<gene>
    <name evidence="6" type="ORF">F4695_003565</name>
</gene>
<dbReference type="AlphaFoldDB" id="A0A7X0JM73"/>
<dbReference type="SMART" id="SM00345">
    <property type="entry name" value="HTH_GNTR"/>
    <property type="match status" value="1"/>
</dbReference>
<dbReference type="InterPro" id="IPR036390">
    <property type="entry name" value="WH_DNA-bd_sf"/>
</dbReference>
<dbReference type="Gene3D" id="1.10.10.10">
    <property type="entry name" value="Winged helix-like DNA-binding domain superfamily/Winged helix DNA-binding domain"/>
    <property type="match status" value="1"/>
</dbReference>
<organism evidence="6 7">
    <name type="scientific">Rhizobium soli</name>
    <dbReference type="NCBI Taxonomy" id="424798"/>
    <lineage>
        <taxon>Bacteria</taxon>
        <taxon>Pseudomonadati</taxon>
        <taxon>Pseudomonadota</taxon>
        <taxon>Alphaproteobacteria</taxon>
        <taxon>Hyphomicrobiales</taxon>
        <taxon>Rhizobiaceae</taxon>
        <taxon>Rhizobium/Agrobacterium group</taxon>
        <taxon>Rhizobium</taxon>
    </lineage>
</organism>
<dbReference type="SMART" id="SM00895">
    <property type="entry name" value="FCD"/>
    <property type="match status" value="1"/>
</dbReference>
<evidence type="ECO:0000256" key="4">
    <source>
        <dbReference type="SAM" id="MobiDB-lite"/>
    </source>
</evidence>
<comment type="caution">
    <text evidence="6">The sequence shown here is derived from an EMBL/GenBank/DDBJ whole genome shotgun (WGS) entry which is preliminary data.</text>
</comment>
<name>A0A7X0JM73_9HYPH</name>
<dbReference type="SUPFAM" id="SSF48008">
    <property type="entry name" value="GntR ligand-binding domain-like"/>
    <property type="match status" value="1"/>
</dbReference>
<dbReference type="Pfam" id="PF00392">
    <property type="entry name" value="GntR"/>
    <property type="match status" value="1"/>
</dbReference>
<dbReference type="Pfam" id="PF07729">
    <property type="entry name" value="FCD"/>
    <property type="match status" value="1"/>
</dbReference>
<evidence type="ECO:0000256" key="1">
    <source>
        <dbReference type="ARBA" id="ARBA00023015"/>
    </source>
</evidence>
<dbReference type="PROSITE" id="PS50949">
    <property type="entry name" value="HTH_GNTR"/>
    <property type="match status" value="1"/>
</dbReference>
<evidence type="ECO:0000259" key="5">
    <source>
        <dbReference type="PROSITE" id="PS50949"/>
    </source>
</evidence>
<dbReference type="GO" id="GO:0003677">
    <property type="term" value="F:DNA binding"/>
    <property type="evidence" value="ECO:0007669"/>
    <property type="project" value="UniProtKB-KW"/>
</dbReference>
<dbReference type="Gene3D" id="1.20.120.530">
    <property type="entry name" value="GntR ligand-binding domain-like"/>
    <property type="match status" value="1"/>
</dbReference>
<dbReference type="InterPro" id="IPR036388">
    <property type="entry name" value="WH-like_DNA-bd_sf"/>
</dbReference>
<dbReference type="Proteomes" id="UP000585437">
    <property type="component" value="Unassembled WGS sequence"/>
</dbReference>
<keyword evidence="1" id="KW-0805">Transcription regulation</keyword>
<evidence type="ECO:0000256" key="2">
    <source>
        <dbReference type="ARBA" id="ARBA00023125"/>
    </source>
</evidence>
<feature type="region of interest" description="Disordered" evidence="4">
    <location>
        <begin position="1"/>
        <end position="22"/>
    </location>
</feature>
<reference evidence="6 7" key="1">
    <citation type="submission" date="2020-08" db="EMBL/GenBank/DDBJ databases">
        <title>The Agave Microbiome: Exploring the role of microbial communities in plant adaptations to desert environments.</title>
        <authorList>
            <person name="Partida-Martinez L.P."/>
        </authorList>
    </citation>
    <scope>NUCLEOTIDE SEQUENCE [LARGE SCALE GENOMIC DNA]</scope>
    <source>
        <strain evidence="6 7">AS3.12</strain>
    </source>
</reference>
<protein>
    <submittedName>
        <fullName evidence="6">DNA-binding GntR family transcriptional regulator</fullName>
    </submittedName>
</protein>
<proteinExistence type="predicted"/>
<dbReference type="EMBL" id="JACHBU010000007">
    <property type="protein sequence ID" value="MBB6510179.1"/>
    <property type="molecule type" value="Genomic_DNA"/>
</dbReference>
<dbReference type="PANTHER" id="PTHR43537:SF45">
    <property type="entry name" value="GNTR FAMILY REGULATORY PROTEIN"/>
    <property type="match status" value="1"/>
</dbReference>
<feature type="domain" description="HTH gntR-type" evidence="5">
    <location>
        <begin position="32"/>
        <end position="99"/>
    </location>
</feature>
<dbReference type="InterPro" id="IPR000524">
    <property type="entry name" value="Tscrpt_reg_HTH_GntR"/>
</dbReference>
<dbReference type="InterPro" id="IPR011711">
    <property type="entry name" value="GntR_C"/>
</dbReference>
<dbReference type="CDD" id="cd07377">
    <property type="entry name" value="WHTH_GntR"/>
    <property type="match status" value="1"/>
</dbReference>
<evidence type="ECO:0000313" key="6">
    <source>
        <dbReference type="EMBL" id="MBB6510179.1"/>
    </source>
</evidence>
<sequence length="242" mass="26555">MAERKLQGADKGVLSVPDGNGPVIARPGEPVQTLAESVASRIREQVISGRLTPGSHLSELTLSDEMQVSRNTLREVFRILTKEGLLRYEANRGVFVSTPSMATIIDIYRVRRVIECSAIANAHPRHPGVAKMRAAVEAAALSRETKDWLSVGTADIAFHSAVVELADSSRLSAFYAQISLELRLVFGLLRDPELLHGPFIDQNLEILTELEAGRAQEASIMLEAYLLRAERLILGAYARVTK</sequence>
<keyword evidence="7" id="KW-1185">Reference proteome</keyword>
<evidence type="ECO:0000256" key="3">
    <source>
        <dbReference type="ARBA" id="ARBA00023163"/>
    </source>
</evidence>
<dbReference type="SUPFAM" id="SSF46785">
    <property type="entry name" value="Winged helix' DNA-binding domain"/>
    <property type="match status" value="1"/>
</dbReference>